<organism evidence="1 2">
    <name type="scientific">Panagrolaimus sp. ES5</name>
    <dbReference type="NCBI Taxonomy" id="591445"/>
    <lineage>
        <taxon>Eukaryota</taxon>
        <taxon>Metazoa</taxon>
        <taxon>Ecdysozoa</taxon>
        <taxon>Nematoda</taxon>
        <taxon>Chromadorea</taxon>
        <taxon>Rhabditida</taxon>
        <taxon>Tylenchina</taxon>
        <taxon>Panagrolaimomorpha</taxon>
        <taxon>Panagrolaimoidea</taxon>
        <taxon>Panagrolaimidae</taxon>
        <taxon>Panagrolaimus</taxon>
    </lineage>
</organism>
<sequence>RKVFDALELDDPRMLREAMTSKKDILDPNNYGVKECKEFIPHFLADVKDFETDLSQMKRFFVSSGLHHPEYFNKMEHLIENVKKEVGEHDEPLSTVSSMASLLTSESSENAVIAYSTKNSCFAPSTSEKEEDLEIEVSRSATTRSNSEASLLSLAASDSTQTSSAVCDSVASTQASSS</sequence>
<evidence type="ECO:0000313" key="2">
    <source>
        <dbReference type="WBParaSite" id="ES5_v2.g30423.t1"/>
    </source>
</evidence>
<name>A0AC34GLC1_9BILA</name>
<evidence type="ECO:0000313" key="1">
    <source>
        <dbReference type="Proteomes" id="UP000887579"/>
    </source>
</evidence>
<reference evidence="2" key="1">
    <citation type="submission" date="2022-11" db="UniProtKB">
        <authorList>
            <consortium name="WormBaseParasite"/>
        </authorList>
    </citation>
    <scope>IDENTIFICATION</scope>
</reference>
<proteinExistence type="predicted"/>
<accession>A0AC34GLC1</accession>
<protein>
    <submittedName>
        <fullName evidence="2">Uncharacterized protein</fullName>
    </submittedName>
</protein>
<dbReference type="Proteomes" id="UP000887579">
    <property type="component" value="Unplaced"/>
</dbReference>
<dbReference type="WBParaSite" id="ES5_v2.g30423.t1">
    <property type="protein sequence ID" value="ES5_v2.g30423.t1"/>
    <property type="gene ID" value="ES5_v2.g30423"/>
</dbReference>